<protein>
    <submittedName>
        <fullName evidence="1">Uncharacterized protein</fullName>
    </submittedName>
</protein>
<organism evidence="1">
    <name type="scientific">Picea glauca</name>
    <name type="common">White spruce</name>
    <name type="synonym">Pinus glauca</name>
    <dbReference type="NCBI Taxonomy" id="3330"/>
    <lineage>
        <taxon>Eukaryota</taxon>
        <taxon>Viridiplantae</taxon>
        <taxon>Streptophyta</taxon>
        <taxon>Embryophyta</taxon>
        <taxon>Tracheophyta</taxon>
        <taxon>Spermatophyta</taxon>
        <taxon>Pinopsida</taxon>
        <taxon>Pinidae</taxon>
        <taxon>Conifers I</taxon>
        <taxon>Pinales</taxon>
        <taxon>Pinaceae</taxon>
        <taxon>Picea</taxon>
    </lineage>
</organism>
<reference evidence="1" key="1">
    <citation type="journal article" date="2015" name="Genome Biol. Evol.">
        <title>Organellar Genomes of White Spruce (Picea glauca): Assembly and Annotation.</title>
        <authorList>
            <person name="Jackman S.D."/>
            <person name="Warren R.L."/>
            <person name="Gibb E.A."/>
            <person name="Vandervalk B.P."/>
            <person name="Mohamadi H."/>
            <person name="Chu J."/>
            <person name="Raymond A."/>
            <person name="Pleasance S."/>
            <person name="Coope R."/>
            <person name="Wildung M.R."/>
            <person name="Ritland C.E."/>
            <person name="Bousquet J."/>
            <person name="Jones S.J."/>
            <person name="Bohlmann J."/>
            <person name="Birol I."/>
        </authorList>
    </citation>
    <scope>NUCLEOTIDE SEQUENCE [LARGE SCALE GENOMIC DNA]</scope>
    <source>
        <tissue evidence="1">Flushing bud</tissue>
    </source>
</reference>
<evidence type="ECO:0000313" key="1">
    <source>
        <dbReference type="EMBL" id="KUM47573.1"/>
    </source>
</evidence>
<dbReference type="EMBL" id="LKAM01000007">
    <property type="protein sequence ID" value="KUM47573.1"/>
    <property type="molecule type" value="Genomic_DNA"/>
</dbReference>
<comment type="caution">
    <text evidence="1">The sequence shown here is derived from an EMBL/GenBank/DDBJ whole genome shotgun (WGS) entry which is preliminary data.</text>
</comment>
<name>A0A124GN35_PICGL</name>
<accession>A0A124GN35</accession>
<proteinExistence type="predicted"/>
<gene>
    <name evidence="1" type="ORF">ABT39_MTgene5759</name>
</gene>
<geneLocation type="mitochondrion" evidence="1"/>
<dbReference type="AlphaFoldDB" id="A0A124GN35"/>
<keyword evidence="1" id="KW-0496">Mitochondrion</keyword>
<sequence>MNRSGGSFLTRPNPSLTCTNEWVLPIHLYMPSLWRAIYMPIYMPSLCWVGTTYPSLQESPSFSLTP</sequence>